<sequence length="166" mass="17879">MTDVYSIAFKADTREVNKAKKDLGGLGDQAGKSGRSVSNFGEQVDNTTRQVGGMERATKLATRAVTALGAALSVREVVQFANAALSSAQNIERQARAISVTTEEFQRLRFTFAQFGADSADIADVFGTLSDRAEDAKSGMQSFIDDFKLVGIEVDDLRGKNGEQLF</sequence>
<gene>
    <name evidence="1" type="ORF">V6X73_09235</name>
</gene>
<dbReference type="Proteomes" id="UP001556709">
    <property type="component" value="Unassembled WGS sequence"/>
</dbReference>
<dbReference type="RefSeq" id="WP_367991101.1">
    <property type="nucleotide sequence ID" value="NZ_JBAKFM010000005.1"/>
</dbReference>
<evidence type="ECO:0008006" key="3">
    <source>
        <dbReference type="Google" id="ProtNLM"/>
    </source>
</evidence>
<feature type="non-terminal residue" evidence="1">
    <location>
        <position position="166"/>
    </location>
</feature>
<keyword evidence="2" id="KW-1185">Reference proteome</keyword>
<accession>A0ABV3TE55</accession>
<dbReference type="EMBL" id="JBAKFM010000005">
    <property type="protein sequence ID" value="MEX0469908.1"/>
    <property type="molecule type" value="Genomic_DNA"/>
</dbReference>
<reference evidence="1 2" key="1">
    <citation type="submission" date="2024-02" db="EMBL/GenBank/DDBJ databases">
        <title>New especies of Spiribacter isolated from saline water.</title>
        <authorList>
            <person name="Leon M.J."/>
            <person name="De La Haba R."/>
            <person name="Sanchez-Porro C."/>
            <person name="Ventosa A."/>
        </authorList>
    </citation>
    <scope>NUCLEOTIDE SEQUENCE [LARGE SCALE GENOMIC DNA]</scope>
    <source>
        <strain evidence="2">ag22IC6-390</strain>
    </source>
</reference>
<evidence type="ECO:0000313" key="2">
    <source>
        <dbReference type="Proteomes" id="UP001556709"/>
    </source>
</evidence>
<evidence type="ECO:0000313" key="1">
    <source>
        <dbReference type="EMBL" id="MEX0469908.1"/>
    </source>
</evidence>
<proteinExistence type="predicted"/>
<comment type="caution">
    <text evidence="1">The sequence shown here is derived from an EMBL/GenBank/DDBJ whole genome shotgun (WGS) entry which is preliminary data.</text>
</comment>
<protein>
    <recommendedName>
        <fullName evidence="3">Phage tail tape measure protein</fullName>
    </recommendedName>
</protein>
<organism evidence="1 2">
    <name type="scientific">Spiribacter pallidus</name>
    <dbReference type="NCBI Taxonomy" id="1987936"/>
    <lineage>
        <taxon>Bacteria</taxon>
        <taxon>Pseudomonadati</taxon>
        <taxon>Pseudomonadota</taxon>
        <taxon>Gammaproteobacteria</taxon>
        <taxon>Chromatiales</taxon>
        <taxon>Ectothiorhodospiraceae</taxon>
        <taxon>Spiribacter</taxon>
    </lineage>
</organism>
<name>A0ABV3TE55_9GAMM</name>